<dbReference type="AlphaFoldDB" id="A0A8H5CH41"/>
<dbReference type="PANTHER" id="PTHR34883">
    <property type="entry name" value="SERINE-RICH PROTEIN, PUTATIVE-RELATED-RELATED"/>
    <property type="match status" value="1"/>
</dbReference>
<keyword evidence="1" id="KW-0732">Signal</keyword>
<proteinExistence type="predicted"/>
<evidence type="ECO:0000313" key="3">
    <source>
        <dbReference type="Proteomes" id="UP000559256"/>
    </source>
</evidence>
<dbReference type="InterPro" id="IPR052953">
    <property type="entry name" value="Ser-rich/MCO-related"/>
</dbReference>
<dbReference type="EMBL" id="JAACJM010000160">
    <property type="protein sequence ID" value="KAF5341584.1"/>
    <property type="molecule type" value="Genomic_DNA"/>
</dbReference>
<keyword evidence="3" id="KW-1185">Reference proteome</keyword>
<evidence type="ECO:0008006" key="4">
    <source>
        <dbReference type="Google" id="ProtNLM"/>
    </source>
</evidence>
<accession>A0A8H5CH41</accession>
<feature type="chain" id="PRO_5034881305" description="Extracellular serine-rich protein" evidence="1">
    <location>
        <begin position="20"/>
        <end position="146"/>
    </location>
</feature>
<sequence>MHFTALVATVAAAALPALAANFDVEVGANNGFVYAPTSISGAVAGDTITFTFTSRNHTATTTTFNDPCTPPAGGFGTGGFDTGFHDTTSGPQVAVITLQDSDTHFVACRQAAGAHCHAGMTFAINPTDDQTYAEFLQNALNDPVHP</sequence>
<comment type="caution">
    <text evidence="2">The sequence shown here is derived from an EMBL/GenBank/DDBJ whole genome shotgun (WGS) entry which is preliminary data.</text>
</comment>
<dbReference type="PANTHER" id="PTHR34883:SF15">
    <property type="entry name" value="EXTRACELLULAR SERINE-RICH PROTEIN"/>
    <property type="match status" value="1"/>
</dbReference>
<evidence type="ECO:0000313" key="2">
    <source>
        <dbReference type="EMBL" id="KAF5341584.1"/>
    </source>
</evidence>
<dbReference type="SUPFAM" id="SSF49503">
    <property type="entry name" value="Cupredoxins"/>
    <property type="match status" value="1"/>
</dbReference>
<dbReference type="Gene3D" id="2.60.40.420">
    <property type="entry name" value="Cupredoxins - blue copper proteins"/>
    <property type="match status" value="1"/>
</dbReference>
<reference evidence="2 3" key="1">
    <citation type="journal article" date="2020" name="ISME J.">
        <title>Uncovering the hidden diversity of litter-decomposition mechanisms in mushroom-forming fungi.</title>
        <authorList>
            <person name="Floudas D."/>
            <person name="Bentzer J."/>
            <person name="Ahren D."/>
            <person name="Johansson T."/>
            <person name="Persson P."/>
            <person name="Tunlid A."/>
        </authorList>
    </citation>
    <scope>NUCLEOTIDE SEQUENCE [LARGE SCALE GENOMIC DNA]</scope>
    <source>
        <strain evidence="2 3">CBS 291.85</strain>
    </source>
</reference>
<protein>
    <recommendedName>
        <fullName evidence="4">Extracellular serine-rich protein</fullName>
    </recommendedName>
</protein>
<organism evidence="2 3">
    <name type="scientific">Tetrapyrgos nigripes</name>
    <dbReference type="NCBI Taxonomy" id="182062"/>
    <lineage>
        <taxon>Eukaryota</taxon>
        <taxon>Fungi</taxon>
        <taxon>Dikarya</taxon>
        <taxon>Basidiomycota</taxon>
        <taxon>Agaricomycotina</taxon>
        <taxon>Agaricomycetes</taxon>
        <taxon>Agaricomycetidae</taxon>
        <taxon>Agaricales</taxon>
        <taxon>Marasmiineae</taxon>
        <taxon>Marasmiaceae</taxon>
        <taxon>Tetrapyrgos</taxon>
    </lineage>
</organism>
<evidence type="ECO:0000256" key="1">
    <source>
        <dbReference type="SAM" id="SignalP"/>
    </source>
</evidence>
<dbReference type="Proteomes" id="UP000559256">
    <property type="component" value="Unassembled WGS sequence"/>
</dbReference>
<name>A0A8H5CH41_9AGAR</name>
<dbReference type="InterPro" id="IPR008972">
    <property type="entry name" value="Cupredoxin"/>
</dbReference>
<feature type="signal peptide" evidence="1">
    <location>
        <begin position="1"/>
        <end position="19"/>
    </location>
</feature>
<dbReference type="OrthoDB" id="1921208at2759"/>
<gene>
    <name evidence="2" type="ORF">D9758_014077</name>
</gene>